<accession>A0ABQ5CAW4</accession>
<gene>
    <name evidence="2" type="ORF">Tco_0894002</name>
</gene>
<evidence type="ECO:0000313" key="3">
    <source>
        <dbReference type="Proteomes" id="UP001151760"/>
    </source>
</evidence>
<protein>
    <submittedName>
        <fullName evidence="2">Uncharacterized protein</fullName>
    </submittedName>
</protein>
<keyword evidence="3" id="KW-1185">Reference proteome</keyword>
<reference evidence="2" key="1">
    <citation type="journal article" date="2022" name="Int. J. Mol. Sci.">
        <title>Draft Genome of Tanacetum Coccineum: Genomic Comparison of Closely Related Tanacetum-Family Plants.</title>
        <authorList>
            <person name="Yamashiro T."/>
            <person name="Shiraishi A."/>
            <person name="Nakayama K."/>
            <person name="Satake H."/>
        </authorList>
    </citation>
    <scope>NUCLEOTIDE SEQUENCE</scope>
</reference>
<proteinExistence type="predicted"/>
<reference evidence="2" key="2">
    <citation type="submission" date="2022-01" db="EMBL/GenBank/DDBJ databases">
        <authorList>
            <person name="Yamashiro T."/>
            <person name="Shiraishi A."/>
            <person name="Satake H."/>
            <person name="Nakayama K."/>
        </authorList>
    </citation>
    <scope>NUCLEOTIDE SEQUENCE</scope>
</reference>
<evidence type="ECO:0000256" key="1">
    <source>
        <dbReference type="SAM" id="MobiDB-lite"/>
    </source>
</evidence>
<organism evidence="2 3">
    <name type="scientific">Tanacetum coccineum</name>
    <dbReference type="NCBI Taxonomy" id="301880"/>
    <lineage>
        <taxon>Eukaryota</taxon>
        <taxon>Viridiplantae</taxon>
        <taxon>Streptophyta</taxon>
        <taxon>Embryophyta</taxon>
        <taxon>Tracheophyta</taxon>
        <taxon>Spermatophyta</taxon>
        <taxon>Magnoliopsida</taxon>
        <taxon>eudicotyledons</taxon>
        <taxon>Gunneridae</taxon>
        <taxon>Pentapetalae</taxon>
        <taxon>asterids</taxon>
        <taxon>campanulids</taxon>
        <taxon>Asterales</taxon>
        <taxon>Asteraceae</taxon>
        <taxon>Asteroideae</taxon>
        <taxon>Anthemideae</taxon>
        <taxon>Anthemidinae</taxon>
        <taxon>Tanacetum</taxon>
    </lineage>
</organism>
<feature type="region of interest" description="Disordered" evidence="1">
    <location>
        <begin position="99"/>
        <end position="133"/>
    </location>
</feature>
<dbReference type="EMBL" id="BQNB010014105">
    <property type="protein sequence ID" value="GJT24065.1"/>
    <property type="molecule type" value="Genomic_DNA"/>
</dbReference>
<sequence>MDESLGEIDDHIYKLGGEMEELTKVVSSMSEQYDEFYGDFRSMRLEQDRFQSWNTSYMSQLLSYHHLNHAHFDGSQYTYIPEILDFGVKQGVNFMSNPQTYSAAPPDPAANQFGLFGDAPSTSHHHGNDMDEE</sequence>
<evidence type="ECO:0000313" key="2">
    <source>
        <dbReference type="EMBL" id="GJT24065.1"/>
    </source>
</evidence>
<name>A0ABQ5CAW4_9ASTR</name>
<dbReference type="Proteomes" id="UP001151760">
    <property type="component" value="Unassembled WGS sequence"/>
</dbReference>
<comment type="caution">
    <text evidence="2">The sequence shown here is derived from an EMBL/GenBank/DDBJ whole genome shotgun (WGS) entry which is preliminary data.</text>
</comment>